<comment type="catalytic activity">
    <reaction evidence="6 8">
        <text>beta-D-fructose 1-phosphate + ATP = beta-D-fructose 1,6-bisphosphate + ADP + H(+)</text>
        <dbReference type="Rhea" id="RHEA:14213"/>
        <dbReference type="ChEBI" id="CHEBI:15378"/>
        <dbReference type="ChEBI" id="CHEBI:30616"/>
        <dbReference type="ChEBI" id="CHEBI:32966"/>
        <dbReference type="ChEBI" id="CHEBI:138881"/>
        <dbReference type="ChEBI" id="CHEBI:456216"/>
        <dbReference type="EC" id="2.7.1.56"/>
    </reaction>
</comment>
<evidence type="ECO:0000256" key="7">
    <source>
        <dbReference type="PIRNR" id="PIRNR000535"/>
    </source>
</evidence>
<dbReference type="PANTHER" id="PTHR46566:SF5">
    <property type="entry name" value="1-PHOSPHOFRUCTOKINASE"/>
    <property type="match status" value="1"/>
</dbReference>
<gene>
    <name evidence="10" type="ORF">HNP71_002519</name>
</gene>
<dbReference type="GO" id="GO:0044281">
    <property type="term" value="P:small molecule metabolic process"/>
    <property type="evidence" value="ECO:0007669"/>
    <property type="project" value="UniProtKB-ARBA"/>
</dbReference>
<evidence type="ECO:0000256" key="4">
    <source>
        <dbReference type="ARBA" id="ARBA00022777"/>
    </source>
</evidence>
<dbReference type="SUPFAM" id="SSF53613">
    <property type="entry name" value="Ribokinase-like"/>
    <property type="match status" value="1"/>
</dbReference>
<comment type="similarity">
    <text evidence="1 7 8">Belongs to the carbohydrate kinase PfkB family.</text>
</comment>
<dbReference type="Pfam" id="PF00294">
    <property type="entry name" value="PfkB"/>
    <property type="match status" value="1"/>
</dbReference>
<dbReference type="GO" id="GO:0005524">
    <property type="term" value="F:ATP binding"/>
    <property type="evidence" value="ECO:0007669"/>
    <property type="project" value="UniProtKB-UniRule"/>
</dbReference>
<protein>
    <recommendedName>
        <fullName evidence="7">Phosphofructokinase</fullName>
    </recommendedName>
</protein>
<keyword evidence="5 8" id="KW-0067">ATP-binding</keyword>
<evidence type="ECO:0000313" key="10">
    <source>
        <dbReference type="EMBL" id="MBB5374248.1"/>
    </source>
</evidence>
<proteinExistence type="inferred from homology"/>
<organism evidence="10 11">
    <name type="scientific">Acidocella aromatica</name>
    <dbReference type="NCBI Taxonomy" id="1303579"/>
    <lineage>
        <taxon>Bacteria</taxon>
        <taxon>Pseudomonadati</taxon>
        <taxon>Pseudomonadota</taxon>
        <taxon>Alphaproteobacteria</taxon>
        <taxon>Acetobacterales</taxon>
        <taxon>Acidocellaceae</taxon>
        <taxon>Acidocella</taxon>
    </lineage>
</organism>
<accession>A0A840VEI9</accession>
<dbReference type="PROSITE" id="PS00583">
    <property type="entry name" value="PFKB_KINASES_1"/>
    <property type="match status" value="1"/>
</dbReference>
<sequence length="312" mass="32276">MTALTVTLNPAIDQTVLLGHLRPGHVHRAQGVSFNAGGKGVNVASCLADWGDKVSATGFLGENNTLRFETLFMTKLIEDAFIRIPGETRTNIKLSHDGDTTDINLPGLTPNAEELQALVSRINALATTGTLALLAGSLPGGVDEGFYAALTEALAKRGARVLLDTSGAPLKAALAGAVLPFCLKPNRAELEQFAGHNLTSDAAVIEAARGLIARGVQLVVVSLGEDGALFITQSQVLRASLPVVHAASTVGAGDAMVAGIMAALREEAGLERIARLSTAFAAGKLTLAGPNLPPRGDIEALSANVKIQNIQE</sequence>
<keyword evidence="2 7" id="KW-0808">Transferase</keyword>
<dbReference type="AlphaFoldDB" id="A0A840VEI9"/>
<feature type="domain" description="Carbohydrate kinase PfkB" evidence="9">
    <location>
        <begin position="20"/>
        <end position="291"/>
    </location>
</feature>
<dbReference type="RefSeq" id="WP_183267266.1">
    <property type="nucleotide sequence ID" value="NZ_JACHFJ010000013.1"/>
</dbReference>
<dbReference type="NCBIfam" id="TIGR03168">
    <property type="entry name" value="1-PFK"/>
    <property type="match status" value="1"/>
</dbReference>
<dbReference type="GO" id="GO:0016052">
    <property type="term" value="P:carbohydrate catabolic process"/>
    <property type="evidence" value="ECO:0007669"/>
    <property type="project" value="UniProtKB-ARBA"/>
</dbReference>
<dbReference type="Proteomes" id="UP000553706">
    <property type="component" value="Unassembled WGS sequence"/>
</dbReference>
<evidence type="ECO:0000259" key="9">
    <source>
        <dbReference type="Pfam" id="PF00294"/>
    </source>
</evidence>
<dbReference type="CDD" id="cd01164">
    <property type="entry name" value="FruK_PfkB_like"/>
    <property type="match status" value="1"/>
</dbReference>
<dbReference type="InterPro" id="IPR029056">
    <property type="entry name" value="Ribokinase-like"/>
</dbReference>
<dbReference type="PIRSF" id="PIRSF000535">
    <property type="entry name" value="1PFK/6PFK/LacC"/>
    <property type="match status" value="1"/>
</dbReference>
<dbReference type="FunFam" id="3.40.1190.20:FF:000001">
    <property type="entry name" value="Phosphofructokinase"/>
    <property type="match status" value="1"/>
</dbReference>
<keyword evidence="11" id="KW-1185">Reference proteome</keyword>
<reference evidence="10 11" key="1">
    <citation type="submission" date="2020-08" db="EMBL/GenBank/DDBJ databases">
        <title>Genomic Encyclopedia of Type Strains, Phase IV (KMG-IV): sequencing the most valuable type-strain genomes for metagenomic binning, comparative biology and taxonomic classification.</title>
        <authorList>
            <person name="Goeker M."/>
        </authorList>
    </citation>
    <scope>NUCLEOTIDE SEQUENCE [LARGE SCALE GENOMIC DNA]</scope>
    <source>
        <strain evidence="10 11">DSM 27026</strain>
    </source>
</reference>
<dbReference type="InterPro" id="IPR011611">
    <property type="entry name" value="PfkB_dom"/>
</dbReference>
<dbReference type="EMBL" id="JACHFJ010000013">
    <property type="protein sequence ID" value="MBB5374248.1"/>
    <property type="molecule type" value="Genomic_DNA"/>
</dbReference>
<evidence type="ECO:0000256" key="6">
    <source>
        <dbReference type="ARBA" id="ARBA00047745"/>
    </source>
</evidence>
<dbReference type="Gene3D" id="3.40.1190.20">
    <property type="match status" value="1"/>
</dbReference>
<dbReference type="InterPro" id="IPR022463">
    <property type="entry name" value="1-PFruKinase"/>
</dbReference>
<evidence type="ECO:0000313" key="11">
    <source>
        <dbReference type="Proteomes" id="UP000553706"/>
    </source>
</evidence>
<dbReference type="InterPro" id="IPR017583">
    <property type="entry name" value="Tagatose/fructose_Pkinase"/>
</dbReference>
<keyword evidence="3 8" id="KW-0547">Nucleotide-binding</keyword>
<dbReference type="PROSITE" id="PS00584">
    <property type="entry name" value="PFKB_KINASES_2"/>
    <property type="match status" value="1"/>
</dbReference>
<evidence type="ECO:0000256" key="1">
    <source>
        <dbReference type="ARBA" id="ARBA00010688"/>
    </source>
</evidence>
<dbReference type="NCBIfam" id="TIGR03828">
    <property type="entry name" value="pfkB"/>
    <property type="match status" value="1"/>
</dbReference>
<evidence type="ECO:0000256" key="5">
    <source>
        <dbReference type="ARBA" id="ARBA00022840"/>
    </source>
</evidence>
<evidence type="ECO:0000256" key="3">
    <source>
        <dbReference type="ARBA" id="ARBA00022741"/>
    </source>
</evidence>
<keyword evidence="4 8" id="KW-0418">Kinase</keyword>
<dbReference type="GO" id="GO:0005829">
    <property type="term" value="C:cytosol"/>
    <property type="evidence" value="ECO:0007669"/>
    <property type="project" value="TreeGrafter"/>
</dbReference>
<dbReference type="GO" id="GO:0008662">
    <property type="term" value="F:1-phosphofructokinase activity"/>
    <property type="evidence" value="ECO:0007669"/>
    <property type="project" value="UniProtKB-UniRule"/>
</dbReference>
<name>A0A840VEI9_9PROT</name>
<evidence type="ECO:0000256" key="2">
    <source>
        <dbReference type="ARBA" id="ARBA00022679"/>
    </source>
</evidence>
<comment type="function">
    <text evidence="8">Catalyzes the ATP-dependent phosphorylation of fructose-l-phosphate to fructose-l,6-bisphosphate.</text>
</comment>
<dbReference type="InterPro" id="IPR002173">
    <property type="entry name" value="Carboh/pur_kinase_PfkB_CS"/>
</dbReference>
<comment type="caution">
    <text evidence="10">The sequence shown here is derived from an EMBL/GenBank/DDBJ whole genome shotgun (WGS) entry which is preliminary data.</text>
</comment>
<dbReference type="PANTHER" id="PTHR46566">
    <property type="entry name" value="1-PHOSPHOFRUCTOKINASE-RELATED"/>
    <property type="match status" value="1"/>
</dbReference>
<evidence type="ECO:0000256" key="8">
    <source>
        <dbReference type="RuleBase" id="RU369061"/>
    </source>
</evidence>